<dbReference type="InterPro" id="IPR000189">
    <property type="entry name" value="Transglyc_AS"/>
</dbReference>
<evidence type="ECO:0000313" key="5">
    <source>
        <dbReference type="Proteomes" id="UP000697998"/>
    </source>
</evidence>
<dbReference type="Gene3D" id="1.10.530.10">
    <property type="match status" value="1"/>
</dbReference>
<organism evidence="4 5">
    <name type="scientific">Candidatus Accumulibacter proximus</name>
    <dbReference type="NCBI Taxonomy" id="2954385"/>
    <lineage>
        <taxon>Bacteria</taxon>
        <taxon>Pseudomonadati</taxon>
        <taxon>Pseudomonadota</taxon>
        <taxon>Betaproteobacteria</taxon>
        <taxon>Candidatus Accumulibacter</taxon>
    </lineage>
</organism>
<dbReference type="PANTHER" id="PTHR37423">
    <property type="entry name" value="SOLUBLE LYTIC MUREIN TRANSGLYCOSYLASE-RELATED"/>
    <property type="match status" value="1"/>
</dbReference>
<keyword evidence="2" id="KW-0732">Signal</keyword>
<evidence type="ECO:0000259" key="3">
    <source>
        <dbReference type="Pfam" id="PF01464"/>
    </source>
</evidence>
<dbReference type="AlphaFoldDB" id="A0A935UGC6"/>
<dbReference type="SUPFAM" id="SSF53955">
    <property type="entry name" value="Lysozyme-like"/>
    <property type="match status" value="1"/>
</dbReference>
<comment type="caution">
    <text evidence="4">The sequence shown here is derived from an EMBL/GenBank/DDBJ whole genome shotgun (WGS) entry which is preliminary data.</text>
</comment>
<dbReference type="GO" id="GO:0016020">
    <property type="term" value="C:membrane"/>
    <property type="evidence" value="ECO:0007669"/>
    <property type="project" value="InterPro"/>
</dbReference>
<dbReference type="CDD" id="cd00254">
    <property type="entry name" value="LT-like"/>
    <property type="match status" value="1"/>
</dbReference>
<dbReference type="InterPro" id="IPR023346">
    <property type="entry name" value="Lysozyme-like_dom_sf"/>
</dbReference>
<dbReference type="InterPro" id="IPR008258">
    <property type="entry name" value="Transglycosylase_SLT_dom_1"/>
</dbReference>
<evidence type="ECO:0000256" key="2">
    <source>
        <dbReference type="SAM" id="SignalP"/>
    </source>
</evidence>
<name>A0A935UGC6_9PROT</name>
<sequence>MQVLNVILMLGLGLVSASACANIYGYIDEQGAAHFATEKIDARYQLFLRGKQFDSSEVTSIGPVKPELARYLSQHPNLKKFEPLLKVASDEFSVEPALLKAVMAAESGFNPGAISPKGAIGLMQVMPATAERYGLQGDRNKSIEQKLADPETNIRLGARYLRDLSRRFPNQQELVLASYNAGEGAVQQYKNQIPPYPETRNYVQLVTQFYQLYQAGTATGKYQAKVFTRSGPTAKRLYMTLPGRRNMPTSAAADNHSPG</sequence>
<comment type="similarity">
    <text evidence="1">Belongs to the transglycosylase Slt family.</text>
</comment>
<dbReference type="GO" id="GO:0008933">
    <property type="term" value="F:peptidoglycan lytic transglycosylase activity"/>
    <property type="evidence" value="ECO:0007669"/>
    <property type="project" value="InterPro"/>
</dbReference>
<dbReference type="GO" id="GO:0000270">
    <property type="term" value="P:peptidoglycan metabolic process"/>
    <property type="evidence" value="ECO:0007669"/>
    <property type="project" value="InterPro"/>
</dbReference>
<reference evidence="4 5" key="1">
    <citation type="submission" date="2020-10" db="EMBL/GenBank/DDBJ databases">
        <title>Connecting structure to function with the recovery of over 1000 high-quality activated sludge metagenome-assembled genomes encoding full-length rRNA genes using long-read sequencing.</title>
        <authorList>
            <person name="Singleton C.M."/>
            <person name="Petriglieri F."/>
            <person name="Kristensen J.M."/>
            <person name="Kirkegaard R.H."/>
            <person name="Michaelsen T.Y."/>
            <person name="Andersen M.H."/>
            <person name="Karst S.M."/>
            <person name="Dueholm M.S."/>
            <person name="Nielsen P.H."/>
            <person name="Albertsen M."/>
        </authorList>
    </citation>
    <scope>NUCLEOTIDE SEQUENCE [LARGE SCALE GENOMIC DNA]</scope>
    <source>
        <strain evidence="4">EsbW_18-Q3-R4-48_BATAC.285</strain>
    </source>
</reference>
<dbReference type="Proteomes" id="UP000697998">
    <property type="component" value="Unassembled WGS sequence"/>
</dbReference>
<proteinExistence type="inferred from homology"/>
<accession>A0A935UGC6</accession>
<gene>
    <name evidence="4" type="ORF">IPJ27_12685</name>
</gene>
<dbReference type="PANTHER" id="PTHR37423:SF2">
    <property type="entry name" value="MEMBRANE-BOUND LYTIC MUREIN TRANSGLYCOSYLASE C"/>
    <property type="match status" value="1"/>
</dbReference>
<dbReference type="Pfam" id="PF01464">
    <property type="entry name" value="SLT"/>
    <property type="match status" value="1"/>
</dbReference>
<feature type="domain" description="Transglycosylase SLT" evidence="3">
    <location>
        <begin position="86"/>
        <end position="192"/>
    </location>
</feature>
<dbReference type="EMBL" id="JADJMH010000012">
    <property type="protein sequence ID" value="MBK7675532.1"/>
    <property type="molecule type" value="Genomic_DNA"/>
</dbReference>
<protein>
    <submittedName>
        <fullName evidence="4">Lytic transglycosylase domain-containing protein</fullName>
    </submittedName>
</protein>
<dbReference type="PROSITE" id="PS00922">
    <property type="entry name" value="TRANSGLYCOSYLASE"/>
    <property type="match status" value="1"/>
</dbReference>
<evidence type="ECO:0000313" key="4">
    <source>
        <dbReference type="EMBL" id="MBK7675532.1"/>
    </source>
</evidence>
<feature type="signal peptide" evidence="2">
    <location>
        <begin position="1"/>
        <end position="21"/>
    </location>
</feature>
<feature type="chain" id="PRO_5037094046" evidence="2">
    <location>
        <begin position="22"/>
        <end position="259"/>
    </location>
</feature>
<evidence type="ECO:0000256" key="1">
    <source>
        <dbReference type="ARBA" id="ARBA00007734"/>
    </source>
</evidence>